<sequence length="153" mass="17045">MRERGKSTLPANQHPPISRLLHFLLDALLLLSVLQGCLNLADNLLQLRRRFTPLLPGRRISREGLQRSAQLLGLAAMQLCKALLLHHQSRDELTRLANGFAPVGRRPRVFQGFALGLLVDGFREMVGEVDESWHCGGRKSHVLLATIEDSGGR</sequence>
<dbReference type="EMBL" id="JARKIB010000006">
    <property type="protein sequence ID" value="KAJ7779181.1"/>
    <property type="molecule type" value="Genomic_DNA"/>
</dbReference>
<evidence type="ECO:0000313" key="1">
    <source>
        <dbReference type="EMBL" id="KAJ7779181.1"/>
    </source>
</evidence>
<proteinExistence type="predicted"/>
<comment type="caution">
    <text evidence="1">The sequence shown here is derived from an EMBL/GenBank/DDBJ whole genome shotgun (WGS) entry which is preliminary data.</text>
</comment>
<gene>
    <name evidence="1" type="ORF">B0H16DRAFT_1501855</name>
</gene>
<name>A0AAD7K881_9AGAR</name>
<accession>A0AAD7K881</accession>
<reference evidence="1" key="1">
    <citation type="submission" date="2023-03" db="EMBL/GenBank/DDBJ databases">
        <title>Massive genome expansion in bonnet fungi (Mycena s.s.) driven by repeated elements and novel gene families across ecological guilds.</title>
        <authorList>
            <consortium name="Lawrence Berkeley National Laboratory"/>
            <person name="Harder C.B."/>
            <person name="Miyauchi S."/>
            <person name="Viragh M."/>
            <person name="Kuo A."/>
            <person name="Thoen E."/>
            <person name="Andreopoulos B."/>
            <person name="Lu D."/>
            <person name="Skrede I."/>
            <person name="Drula E."/>
            <person name="Henrissat B."/>
            <person name="Morin E."/>
            <person name="Kohler A."/>
            <person name="Barry K."/>
            <person name="LaButti K."/>
            <person name="Morin E."/>
            <person name="Salamov A."/>
            <person name="Lipzen A."/>
            <person name="Mereny Z."/>
            <person name="Hegedus B."/>
            <person name="Baldrian P."/>
            <person name="Stursova M."/>
            <person name="Weitz H."/>
            <person name="Taylor A."/>
            <person name="Grigoriev I.V."/>
            <person name="Nagy L.G."/>
            <person name="Martin F."/>
            <person name="Kauserud H."/>
        </authorList>
    </citation>
    <scope>NUCLEOTIDE SEQUENCE</scope>
    <source>
        <strain evidence="1">CBHHK182m</strain>
    </source>
</reference>
<organism evidence="1 2">
    <name type="scientific">Mycena metata</name>
    <dbReference type="NCBI Taxonomy" id="1033252"/>
    <lineage>
        <taxon>Eukaryota</taxon>
        <taxon>Fungi</taxon>
        <taxon>Dikarya</taxon>
        <taxon>Basidiomycota</taxon>
        <taxon>Agaricomycotina</taxon>
        <taxon>Agaricomycetes</taxon>
        <taxon>Agaricomycetidae</taxon>
        <taxon>Agaricales</taxon>
        <taxon>Marasmiineae</taxon>
        <taxon>Mycenaceae</taxon>
        <taxon>Mycena</taxon>
    </lineage>
</organism>
<keyword evidence="2" id="KW-1185">Reference proteome</keyword>
<dbReference type="AlphaFoldDB" id="A0AAD7K881"/>
<evidence type="ECO:0000313" key="2">
    <source>
        <dbReference type="Proteomes" id="UP001215598"/>
    </source>
</evidence>
<protein>
    <submittedName>
        <fullName evidence="1">Uncharacterized protein</fullName>
    </submittedName>
</protein>
<dbReference type="Proteomes" id="UP001215598">
    <property type="component" value="Unassembled WGS sequence"/>
</dbReference>